<keyword evidence="2" id="KW-0812">Transmembrane</keyword>
<comment type="caution">
    <text evidence="3">The sequence shown here is derived from an EMBL/GenBank/DDBJ whole genome shotgun (WGS) entry which is preliminary data.</text>
</comment>
<gene>
    <name evidence="3" type="ORF">SPIL2461_LOCUS9759</name>
</gene>
<dbReference type="AlphaFoldDB" id="A0A812QNW4"/>
<feature type="compositionally biased region" description="Basic residues" evidence="1">
    <location>
        <begin position="73"/>
        <end position="90"/>
    </location>
</feature>
<feature type="region of interest" description="Disordered" evidence="1">
    <location>
        <begin position="66"/>
        <end position="120"/>
    </location>
</feature>
<reference evidence="3" key="1">
    <citation type="submission" date="2021-02" db="EMBL/GenBank/DDBJ databases">
        <authorList>
            <person name="Dougan E. K."/>
            <person name="Rhodes N."/>
            <person name="Thang M."/>
            <person name="Chan C."/>
        </authorList>
    </citation>
    <scope>NUCLEOTIDE SEQUENCE</scope>
</reference>
<sequence>MEVLPPCDPFSLRPWNPACLSDLATTINAREDESPLQAVALQRLKRPSSPASFLARKVAQEACSNYPPVYASRRPRSPRSPREGRGRRRFSGASRTTGYSTERSTLPAPASPRSKAQTWHSKTSWLPRDFEGIRHESSSSPRAWALKSCELLSPAVVRGSLKSYKMHSSSSAPSLAVKVSPRRANRTLMSLVADGRQSSSKKEHDRVTKCLQGIVRRTAIAQKAAFAFAEMNKAHAAGLHWDDDVQNASSTGVRSLEGLEPDGSTYLRGNALLTQLLACMANMPLPYMWYVEFCQPLDLEGRSSQKRIEACQKSGRDLSLWTSLRERDDLYCRCWSATFDIVQSLSEWVMLSWFICLLGVLLAIYTSIRPKLLSMGPTAHKEVIGCIGLSTAAIIWKVFNGLEESRFEGA</sequence>
<organism evidence="3 4">
    <name type="scientific">Symbiodinium pilosum</name>
    <name type="common">Dinoflagellate</name>
    <dbReference type="NCBI Taxonomy" id="2952"/>
    <lineage>
        <taxon>Eukaryota</taxon>
        <taxon>Sar</taxon>
        <taxon>Alveolata</taxon>
        <taxon>Dinophyceae</taxon>
        <taxon>Suessiales</taxon>
        <taxon>Symbiodiniaceae</taxon>
        <taxon>Symbiodinium</taxon>
    </lineage>
</organism>
<name>A0A812QNW4_SYMPI</name>
<protein>
    <submittedName>
        <fullName evidence="3">Uncharacterized protein</fullName>
    </submittedName>
</protein>
<feature type="transmembrane region" description="Helical" evidence="2">
    <location>
        <begin position="348"/>
        <end position="368"/>
    </location>
</feature>
<keyword evidence="4" id="KW-1185">Reference proteome</keyword>
<accession>A0A812QNW4</accession>
<dbReference type="Proteomes" id="UP000649617">
    <property type="component" value="Unassembled WGS sequence"/>
</dbReference>
<keyword evidence="2" id="KW-0472">Membrane</keyword>
<keyword evidence="2" id="KW-1133">Transmembrane helix</keyword>
<dbReference type="OrthoDB" id="440589at2759"/>
<dbReference type="EMBL" id="CAJNIZ010017313">
    <property type="protein sequence ID" value="CAE7396532.1"/>
    <property type="molecule type" value="Genomic_DNA"/>
</dbReference>
<proteinExistence type="predicted"/>
<evidence type="ECO:0000256" key="1">
    <source>
        <dbReference type="SAM" id="MobiDB-lite"/>
    </source>
</evidence>
<evidence type="ECO:0000256" key="2">
    <source>
        <dbReference type="SAM" id="Phobius"/>
    </source>
</evidence>
<evidence type="ECO:0000313" key="4">
    <source>
        <dbReference type="Proteomes" id="UP000649617"/>
    </source>
</evidence>
<evidence type="ECO:0000313" key="3">
    <source>
        <dbReference type="EMBL" id="CAE7396532.1"/>
    </source>
</evidence>